<sequence length="89" mass="10506">MVLNSLVGALLFYSSSIIYQLLNFRNLKLVFLSGIRYFLTAFILLSLLQLLYYLYKDYQSSAELKSEELKEEIDTEDQKVDNVDQYKFD</sequence>
<feature type="transmembrane region" description="Helical" evidence="2">
    <location>
        <begin position="34"/>
        <end position="55"/>
    </location>
</feature>
<keyword evidence="2" id="KW-0472">Membrane</keyword>
<evidence type="ECO:0000313" key="3">
    <source>
        <dbReference type="EMBL" id="MCC3145185.1"/>
    </source>
</evidence>
<proteinExistence type="predicted"/>
<comment type="caution">
    <text evidence="3">The sequence shown here is derived from an EMBL/GenBank/DDBJ whole genome shotgun (WGS) entry which is preliminary data.</text>
</comment>
<protein>
    <submittedName>
        <fullName evidence="3">Uncharacterized protein</fullName>
    </submittedName>
</protein>
<name>A0AAW4WZR6_9FIRM</name>
<accession>A0AAW4WZR6</accession>
<feature type="compositionally biased region" description="Basic and acidic residues" evidence="1">
    <location>
        <begin position="76"/>
        <end position="89"/>
    </location>
</feature>
<feature type="region of interest" description="Disordered" evidence="1">
    <location>
        <begin position="69"/>
        <end position="89"/>
    </location>
</feature>
<evidence type="ECO:0000256" key="1">
    <source>
        <dbReference type="SAM" id="MobiDB-lite"/>
    </source>
</evidence>
<gene>
    <name evidence="3" type="ORF">LJ207_07600</name>
</gene>
<feature type="transmembrane region" description="Helical" evidence="2">
    <location>
        <begin position="6"/>
        <end position="22"/>
    </location>
</feature>
<organism evidence="3 4">
    <name type="scientific">Halanaerobium polyolivorans</name>
    <dbReference type="NCBI Taxonomy" id="2886943"/>
    <lineage>
        <taxon>Bacteria</taxon>
        <taxon>Bacillati</taxon>
        <taxon>Bacillota</taxon>
        <taxon>Clostridia</taxon>
        <taxon>Halanaerobiales</taxon>
        <taxon>Halanaerobiaceae</taxon>
        <taxon>Halanaerobium</taxon>
    </lineage>
</organism>
<evidence type="ECO:0000256" key="2">
    <source>
        <dbReference type="SAM" id="Phobius"/>
    </source>
</evidence>
<dbReference type="EMBL" id="JAJFAT010000009">
    <property type="protein sequence ID" value="MCC3145185.1"/>
    <property type="molecule type" value="Genomic_DNA"/>
</dbReference>
<keyword evidence="4" id="KW-1185">Reference proteome</keyword>
<dbReference type="Proteomes" id="UP001199296">
    <property type="component" value="Unassembled WGS sequence"/>
</dbReference>
<keyword evidence="2" id="KW-0812">Transmembrane</keyword>
<reference evidence="3 4" key="1">
    <citation type="submission" date="2021-10" db="EMBL/GenBank/DDBJ databases">
        <authorList>
            <person name="Grouzdev D.S."/>
            <person name="Pantiukh K.S."/>
            <person name="Krutkina M.S."/>
        </authorList>
    </citation>
    <scope>NUCLEOTIDE SEQUENCE [LARGE SCALE GENOMIC DNA]</scope>
    <source>
        <strain evidence="3 4">Z-7514</strain>
    </source>
</reference>
<dbReference type="AlphaFoldDB" id="A0AAW4WZR6"/>
<evidence type="ECO:0000313" key="4">
    <source>
        <dbReference type="Proteomes" id="UP001199296"/>
    </source>
</evidence>
<keyword evidence="2" id="KW-1133">Transmembrane helix</keyword>
<dbReference type="RefSeq" id="WP_229345760.1">
    <property type="nucleotide sequence ID" value="NZ_JAJFAT010000009.1"/>
</dbReference>